<keyword evidence="7 10" id="KW-0812">Transmembrane</keyword>
<keyword evidence="9 10" id="KW-0472">Membrane</keyword>
<keyword evidence="12" id="KW-1185">Reference proteome</keyword>
<evidence type="ECO:0000313" key="12">
    <source>
        <dbReference type="Proteomes" id="UP000319204"/>
    </source>
</evidence>
<evidence type="ECO:0000256" key="1">
    <source>
        <dbReference type="ARBA" id="ARBA00002672"/>
    </source>
</evidence>
<comment type="function">
    <text evidence="1">Required for nicotinamide riboside transport across the inner membrane.</text>
</comment>
<dbReference type="GO" id="GO:0005886">
    <property type="term" value="C:plasma membrane"/>
    <property type="evidence" value="ECO:0007669"/>
    <property type="project" value="UniProtKB-SubCell"/>
</dbReference>
<feature type="transmembrane region" description="Helical" evidence="10">
    <location>
        <begin position="144"/>
        <end position="161"/>
    </location>
</feature>
<dbReference type="Proteomes" id="UP000319204">
    <property type="component" value="Unassembled WGS sequence"/>
</dbReference>
<dbReference type="RefSeq" id="WP_151888612.1">
    <property type="nucleotide sequence ID" value="NZ_VNIK02000001.1"/>
</dbReference>
<evidence type="ECO:0000256" key="7">
    <source>
        <dbReference type="ARBA" id="ARBA00022692"/>
    </source>
</evidence>
<proteinExistence type="inferred from homology"/>
<evidence type="ECO:0000256" key="9">
    <source>
        <dbReference type="ARBA" id="ARBA00023136"/>
    </source>
</evidence>
<evidence type="ECO:0000256" key="6">
    <source>
        <dbReference type="ARBA" id="ARBA00022475"/>
    </source>
</evidence>
<accession>A0A5N5IZH2</accession>
<keyword evidence="8 10" id="KW-1133">Transmembrane helix</keyword>
<dbReference type="PANTHER" id="PTHR36122">
    <property type="entry name" value="NICOTINAMIDE RIBOSIDE TRANSPORTER PNUC"/>
    <property type="match status" value="1"/>
</dbReference>
<evidence type="ECO:0000256" key="10">
    <source>
        <dbReference type="SAM" id="Phobius"/>
    </source>
</evidence>
<sequence length="198" mass="23023">MEPYIEISFLQFPVLPFLIFQVLLARKVSIYNYLFGIGSILILVWELWQSRLYGEVGINLIFLGVNIYGWSSWLIRKRQPTSLILYSTCFEHRASNLVVLCCLFGFSYLLRHFTNSGMPYWCAMIYSFSFTGMWLMAKGKIESWIYITIGNCIAITLFVYRELYICAGQTIVLCVIGILGYLKWQRKSSIVKDMGFDV</sequence>
<keyword evidence="6" id="KW-1003">Cell membrane</keyword>
<evidence type="ECO:0000256" key="5">
    <source>
        <dbReference type="ARBA" id="ARBA00022448"/>
    </source>
</evidence>
<feature type="transmembrane region" description="Helical" evidence="10">
    <location>
        <begin position="118"/>
        <end position="137"/>
    </location>
</feature>
<comment type="caution">
    <text evidence="11">The sequence shown here is derived from an EMBL/GenBank/DDBJ whole genome shotgun (WGS) entry which is preliminary data.</text>
</comment>
<reference evidence="11" key="1">
    <citation type="submission" date="2019-10" db="EMBL/GenBank/DDBJ databases">
        <title>Muricauda hadale sp. nov., a piezophilic bacterium isolated from hadopelagic water of the Mariana Trench.</title>
        <authorList>
            <person name="Wei Y."/>
        </authorList>
    </citation>
    <scope>NUCLEOTIDE SEQUENCE [LARGE SCALE GENOMIC DNA]</scope>
    <source>
        <strain evidence="11">MT-229</strain>
    </source>
</reference>
<feature type="transmembrane region" description="Helical" evidence="10">
    <location>
        <begin position="6"/>
        <end position="24"/>
    </location>
</feature>
<evidence type="ECO:0000256" key="4">
    <source>
        <dbReference type="ARBA" id="ARBA00017522"/>
    </source>
</evidence>
<evidence type="ECO:0000256" key="3">
    <source>
        <dbReference type="ARBA" id="ARBA00006669"/>
    </source>
</evidence>
<organism evidence="11 12">
    <name type="scientific">Flagellimonas hadalis</name>
    <dbReference type="NCBI Taxonomy" id="2597517"/>
    <lineage>
        <taxon>Bacteria</taxon>
        <taxon>Pseudomonadati</taxon>
        <taxon>Bacteroidota</taxon>
        <taxon>Flavobacteriia</taxon>
        <taxon>Flavobacteriales</taxon>
        <taxon>Flavobacteriaceae</taxon>
        <taxon>Flagellimonas</taxon>
    </lineage>
</organism>
<dbReference type="OrthoDB" id="9791248at2"/>
<dbReference type="InterPro" id="IPR006419">
    <property type="entry name" value="NMN_transpt_PnuC"/>
</dbReference>
<comment type="similarity">
    <text evidence="3">Belongs to the nicotinamide ribonucleoside (NR) uptake permease (TC 4.B.1) family.</text>
</comment>
<dbReference type="NCBIfam" id="TIGR01528">
    <property type="entry name" value="NMN_trans_PnuC"/>
    <property type="match status" value="1"/>
</dbReference>
<feature type="transmembrane region" description="Helical" evidence="10">
    <location>
        <begin position="31"/>
        <end position="50"/>
    </location>
</feature>
<comment type="subcellular location">
    <subcellularLocation>
        <location evidence="2">Cell membrane</location>
        <topology evidence="2">Multi-pass membrane protein</topology>
    </subcellularLocation>
</comment>
<dbReference type="PANTHER" id="PTHR36122:SF2">
    <property type="entry name" value="NICOTINAMIDE RIBOSIDE TRANSPORTER PNUC"/>
    <property type="match status" value="1"/>
</dbReference>
<dbReference type="EMBL" id="VNIK02000001">
    <property type="protein sequence ID" value="KAB5491456.1"/>
    <property type="molecule type" value="Genomic_DNA"/>
</dbReference>
<evidence type="ECO:0000313" key="11">
    <source>
        <dbReference type="EMBL" id="KAB5491456.1"/>
    </source>
</evidence>
<dbReference type="AlphaFoldDB" id="A0A5N5IZH2"/>
<dbReference type="GO" id="GO:0034257">
    <property type="term" value="F:nicotinamide riboside transmembrane transporter activity"/>
    <property type="evidence" value="ECO:0007669"/>
    <property type="project" value="InterPro"/>
</dbReference>
<evidence type="ECO:0000256" key="8">
    <source>
        <dbReference type="ARBA" id="ARBA00022989"/>
    </source>
</evidence>
<feature type="transmembrane region" description="Helical" evidence="10">
    <location>
        <begin position="96"/>
        <end position="112"/>
    </location>
</feature>
<evidence type="ECO:0000256" key="2">
    <source>
        <dbReference type="ARBA" id="ARBA00004651"/>
    </source>
</evidence>
<feature type="transmembrane region" description="Helical" evidence="10">
    <location>
        <begin position="56"/>
        <end position="75"/>
    </location>
</feature>
<gene>
    <name evidence="11" type="ORF">FOT42_000460</name>
</gene>
<name>A0A5N5IZH2_9FLAO</name>
<protein>
    <recommendedName>
        <fullName evidence="4">Nicotinamide riboside transporter PnuC</fullName>
    </recommendedName>
</protein>
<keyword evidence="5" id="KW-0813">Transport</keyword>
<dbReference type="Pfam" id="PF04973">
    <property type="entry name" value="NMN_transporter"/>
    <property type="match status" value="1"/>
</dbReference>
<feature type="transmembrane region" description="Helical" evidence="10">
    <location>
        <begin position="167"/>
        <end position="184"/>
    </location>
</feature>